<keyword evidence="15" id="KW-1185">Reference proteome</keyword>
<reference evidence="14" key="2">
    <citation type="journal article" date="2023" name="Syst. Appl. Microbiol.">
        <title>Govania unica gen. nov., sp. nov., a rare biosphere bacterium that represents a novel family in the class Alphaproteobacteria.</title>
        <authorList>
            <person name="Vandamme P."/>
            <person name="Peeters C."/>
            <person name="Hettiarachchi A."/>
            <person name="Cnockaert M."/>
            <person name="Carlier A."/>
        </authorList>
    </citation>
    <scope>NUCLEOTIDE SEQUENCE</scope>
    <source>
        <strain evidence="14">LMG 31809</strain>
    </source>
</reference>
<evidence type="ECO:0000256" key="3">
    <source>
        <dbReference type="ARBA" id="ARBA00022475"/>
    </source>
</evidence>
<dbReference type="NCBIfam" id="TIGR01129">
    <property type="entry name" value="secD"/>
    <property type="match status" value="1"/>
</dbReference>
<evidence type="ECO:0000256" key="4">
    <source>
        <dbReference type="ARBA" id="ARBA00022519"/>
    </source>
</evidence>
<dbReference type="Gene3D" id="3.30.70.3400">
    <property type="match status" value="2"/>
</dbReference>
<accession>A0A9X3Z775</accession>
<dbReference type="GO" id="GO:0065002">
    <property type="term" value="P:intracellular protein transmembrane transport"/>
    <property type="evidence" value="ECO:0007669"/>
    <property type="project" value="UniProtKB-UniRule"/>
</dbReference>
<dbReference type="Pfam" id="PF07549">
    <property type="entry name" value="Sec_GG"/>
    <property type="match status" value="1"/>
</dbReference>
<comment type="subcellular location">
    <subcellularLocation>
        <location evidence="1 10">Cell membrane</location>
        <topology evidence="1 10">Multi-pass membrane protein</topology>
    </subcellularLocation>
</comment>
<dbReference type="GO" id="GO:0006605">
    <property type="term" value="P:protein targeting"/>
    <property type="evidence" value="ECO:0007669"/>
    <property type="project" value="UniProtKB-UniRule"/>
</dbReference>
<dbReference type="SUPFAM" id="SSF82866">
    <property type="entry name" value="Multidrug efflux transporter AcrB transmembrane domain"/>
    <property type="match status" value="1"/>
</dbReference>
<gene>
    <name evidence="10 14" type="primary">secD</name>
    <name evidence="14" type="ORF">NYP16_08300</name>
</gene>
<dbReference type="InterPro" id="IPR022813">
    <property type="entry name" value="SecD/SecF_arch_bac"/>
</dbReference>
<dbReference type="Pfam" id="PF22599">
    <property type="entry name" value="SecDF_P1_head"/>
    <property type="match status" value="1"/>
</dbReference>
<dbReference type="NCBIfam" id="TIGR00916">
    <property type="entry name" value="2A0604s01"/>
    <property type="match status" value="1"/>
</dbReference>
<dbReference type="FunFam" id="1.20.1640.10:FF:000004">
    <property type="entry name" value="Protein translocase subunit SecD"/>
    <property type="match status" value="1"/>
</dbReference>
<feature type="transmembrane region" description="Helical" evidence="10">
    <location>
        <begin position="404"/>
        <end position="422"/>
    </location>
</feature>
<feature type="transmembrane region" description="Helical" evidence="10">
    <location>
        <begin position="428"/>
        <end position="447"/>
    </location>
</feature>
<dbReference type="InterPro" id="IPR054384">
    <property type="entry name" value="SecDF_P1_head"/>
</dbReference>
<dbReference type="InterPro" id="IPR055344">
    <property type="entry name" value="SecD_SecF_C_bact"/>
</dbReference>
<feature type="domain" description="Protein export membrane protein SecD/SecF C-terminal" evidence="11">
    <location>
        <begin position="357"/>
        <end position="527"/>
    </location>
</feature>
<evidence type="ECO:0000256" key="9">
    <source>
        <dbReference type="ARBA" id="ARBA00023136"/>
    </source>
</evidence>
<evidence type="ECO:0000313" key="15">
    <source>
        <dbReference type="Proteomes" id="UP001141619"/>
    </source>
</evidence>
<comment type="subunit">
    <text evidence="10">Forms a complex with SecF. Part of the essential Sec protein translocation apparatus which comprises SecA, SecYEG and auxiliary proteins SecDF-YajC and YidC.</text>
</comment>
<dbReference type="Gene3D" id="1.20.1640.10">
    <property type="entry name" value="Multidrug efflux transporter AcrB transmembrane domain"/>
    <property type="match status" value="1"/>
</dbReference>
<comment type="caution">
    <text evidence="14">The sequence shown here is derived from an EMBL/GenBank/DDBJ whole genome shotgun (WGS) entry which is preliminary data.</text>
</comment>
<keyword evidence="4" id="KW-0997">Cell inner membrane</keyword>
<dbReference type="GO" id="GO:0015450">
    <property type="term" value="F:protein-transporting ATPase activity"/>
    <property type="evidence" value="ECO:0007669"/>
    <property type="project" value="InterPro"/>
</dbReference>
<evidence type="ECO:0000256" key="6">
    <source>
        <dbReference type="ARBA" id="ARBA00022927"/>
    </source>
</evidence>
<dbReference type="FunFam" id="3.30.1360.200:FF:000002">
    <property type="entry name" value="Preprotein translocase subunit SecD"/>
    <property type="match status" value="1"/>
</dbReference>
<dbReference type="PANTHER" id="PTHR30081:SF1">
    <property type="entry name" value="PROTEIN TRANSLOCASE SUBUNIT SECD"/>
    <property type="match status" value="1"/>
</dbReference>
<comment type="similarity">
    <text evidence="10">Belongs to the SecD/SecF family. SecD subfamily.</text>
</comment>
<feature type="transmembrane region" description="Helical" evidence="10">
    <location>
        <begin position="378"/>
        <end position="397"/>
    </location>
</feature>
<comment type="function">
    <text evidence="10">Part of the Sec protein translocase complex. Interacts with the SecYEG preprotein conducting channel. SecDF uses the proton motive force (PMF) to complete protein translocation after the ATP-dependent function of SecA.</text>
</comment>
<evidence type="ECO:0000256" key="1">
    <source>
        <dbReference type="ARBA" id="ARBA00004651"/>
    </source>
</evidence>
<evidence type="ECO:0000259" key="12">
    <source>
        <dbReference type="Pfam" id="PF21760"/>
    </source>
</evidence>
<dbReference type="PANTHER" id="PTHR30081">
    <property type="entry name" value="PROTEIN-EXPORT MEMBRANE PROTEIN SEC"/>
    <property type="match status" value="1"/>
</dbReference>
<proteinExistence type="inferred from homology"/>
<dbReference type="GO" id="GO:0005886">
    <property type="term" value="C:plasma membrane"/>
    <property type="evidence" value="ECO:0007669"/>
    <property type="project" value="UniProtKB-SubCell"/>
</dbReference>
<reference evidence="14" key="1">
    <citation type="submission" date="2022-08" db="EMBL/GenBank/DDBJ databases">
        <authorList>
            <person name="Vandamme P."/>
            <person name="Hettiarachchi A."/>
            <person name="Peeters C."/>
            <person name="Cnockaert M."/>
            <person name="Carlier A."/>
        </authorList>
    </citation>
    <scope>NUCLEOTIDE SEQUENCE</scope>
    <source>
        <strain evidence="14">LMG 31809</strain>
    </source>
</reference>
<protein>
    <recommendedName>
        <fullName evidence="10">Protein translocase subunit SecD</fullName>
    </recommendedName>
</protein>
<evidence type="ECO:0000256" key="5">
    <source>
        <dbReference type="ARBA" id="ARBA00022692"/>
    </source>
</evidence>
<keyword evidence="9 10" id="KW-0472">Membrane</keyword>
<keyword evidence="8 10" id="KW-0811">Translocation</keyword>
<evidence type="ECO:0000256" key="7">
    <source>
        <dbReference type="ARBA" id="ARBA00022989"/>
    </source>
</evidence>
<comment type="caution">
    <text evidence="10">Lacks conserved residue(s) required for the propagation of feature annotation.</text>
</comment>
<feature type="transmembrane region" description="Helical" evidence="10">
    <location>
        <begin position="502"/>
        <end position="523"/>
    </location>
</feature>
<feature type="transmembrane region" description="Helical" evidence="10">
    <location>
        <begin position="468"/>
        <end position="490"/>
    </location>
</feature>
<dbReference type="Gene3D" id="3.30.1360.200">
    <property type="match status" value="1"/>
</dbReference>
<evidence type="ECO:0000256" key="10">
    <source>
        <dbReference type="HAMAP-Rule" id="MF_01463"/>
    </source>
</evidence>
<dbReference type="RefSeq" id="WP_274943657.1">
    <property type="nucleotide sequence ID" value="NZ_JANWOI010000003.1"/>
</dbReference>
<evidence type="ECO:0000256" key="8">
    <source>
        <dbReference type="ARBA" id="ARBA00023010"/>
    </source>
</evidence>
<dbReference type="HAMAP" id="MF_01463_B">
    <property type="entry name" value="SecD_B"/>
    <property type="match status" value="1"/>
</dbReference>
<evidence type="ECO:0000256" key="2">
    <source>
        <dbReference type="ARBA" id="ARBA00022448"/>
    </source>
</evidence>
<organism evidence="14 15">
    <name type="scientific">Govanella unica</name>
    <dbReference type="NCBI Taxonomy" id="2975056"/>
    <lineage>
        <taxon>Bacteria</taxon>
        <taxon>Pseudomonadati</taxon>
        <taxon>Pseudomonadota</taxon>
        <taxon>Alphaproteobacteria</taxon>
        <taxon>Emcibacterales</taxon>
        <taxon>Govanellaceae</taxon>
        <taxon>Govanella</taxon>
    </lineage>
</organism>
<evidence type="ECO:0000313" key="14">
    <source>
        <dbReference type="EMBL" id="MDA5193950.1"/>
    </source>
</evidence>
<keyword evidence="5 10" id="KW-0812">Transmembrane</keyword>
<dbReference type="Pfam" id="PF21760">
    <property type="entry name" value="SecD_1st"/>
    <property type="match status" value="1"/>
</dbReference>
<dbReference type="InterPro" id="IPR048634">
    <property type="entry name" value="SecD_SecF_C"/>
</dbReference>
<keyword evidence="6 10" id="KW-0653">Protein transport</keyword>
<feature type="domain" description="Protein translocase subunit SecDF P1" evidence="12">
    <location>
        <begin position="164"/>
        <end position="222"/>
    </location>
</feature>
<dbReference type="AlphaFoldDB" id="A0A9X3Z775"/>
<evidence type="ECO:0000259" key="11">
    <source>
        <dbReference type="Pfam" id="PF02355"/>
    </source>
</evidence>
<dbReference type="Proteomes" id="UP001141619">
    <property type="component" value="Unassembled WGS sequence"/>
</dbReference>
<dbReference type="InterPro" id="IPR022646">
    <property type="entry name" value="SecD/SecF_CS"/>
</dbReference>
<sequence>MLAYSRWQVAVIIAICLAGLATLAPNFFSRETVEKFPSWLPSKQLSLGLDLQGGAHLLFEVDTNAVIKDRLEAITDDVRTALRPKDATRIDYSRMRVDGTSVRFDLVNPADRDRAMTALKGLISQTVSGLGAGGPDLEIKSEGDRGIQVSMTDAAIESRKRSAVDQSIEIVRRRVDELGTKETSIQKQGADRILVQVPGVQDVSELVSTINTTAQMSFRMVDLTASVDEALRGRVPVGSEILDAMTPEQGEQTKYLVRKRVLVSGDSLVDAQPSFHDGQPVVSFRFDSAGGKRFAEATRSNVGRPFAIVLDNKVISAPRINEPILGGSGQISGNFTVESANKLAVLLRAGALPAPLKILEQRTIGPDLGADSVAAGKLATIIGTVAVIVFMVVYYGWFGMVANIALVFNIVLLLGALSVLGATLTLPGIAGIVLTIGVAVDANVLMYERMREEVRNGKTPVAAAEAGFSRVMMTLWDTSITHLISAGIMFELGGGPVRGFAVTLSIGVITSLFTAVCITRLIVSEWVHRVRPKVLPI</sequence>
<feature type="domain" description="SecDF P1 head subdomain" evidence="13">
    <location>
        <begin position="249"/>
        <end position="354"/>
    </location>
</feature>
<keyword evidence="3 10" id="KW-1003">Cell membrane</keyword>
<dbReference type="GO" id="GO:0043952">
    <property type="term" value="P:protein transport by the Sec complex"/>
    <property type="evidence" value="ECO:0007669"/>
    <property type="project" value="UniProtKB-UniRule"/>
</dbReference>
<dbReference type="EMBL" id="JANWOI010000003">
    <property type="protein sequence ID" value="MDA5193950.1"/>
    <property type="molecule type" value="Genomic_DNA"/>
</dbReference>
<dbReference type="InterPro" id="IPR005791">
    <property type="entry name" value="SecD"/>
</dbReference>
<dbReference type="InterPro" id="IPR048631">
    <property type="entry name" value="SecD_1st"/>
</dbReference>
<keyword evidence="7 10" id="KW-1133">Transmembrane helix</keyword>
<keyword evidence="2 10" id="KW-0813">Transport</keyword>
<dbReference type="Pfam" id="PF02355">
    <property type="entry name" value="SecD_SecF_C"/>
    <property type="match status" value="1"/>
</dbReference>
<evidence type="ECO:0000259" key="13">
    <source>
        <dbReference type="Pfam" id="PF22599"/>
    </source>
</evidence>
<name>A0A9X3Z775_9PROT</name>